<evidence type="ECO:0000256" key="7">
    <source>
        <dbReference type="ARBA" id="ARBA00022827"/>
    </source>
</evidence>
<sequence>MDQKRRVIHLMGTVIDLLVQHETPDLVLDELVTRLKEYEHRFSANDPSSELMAINKNAGFQPVSVHPDLYQLIKIGKHHSCSPASNLNIAIGPLVQTWRIGFDDAKVPAAEDIQLLLKKTDPQNIVLNDEAQTVFLREPGMLIDLGSLAKGFIADLLIDYLKSVGTLSALINLGGNIVVLGPSPTNKDRHWKIGIRRPGPSRDQSMVALKALNQSIVTSGIYERSLSDNEQTYHHILDPHTGYPIETDVASLTIVSDKSIDGEIWTTRLFGKSSEEIMHILNQLEGIDGLVITKEVKMLYSAALEDKIIKMN</sequence>
<keyword evidence="8 11" id="KW-0460">Magnesium</keyword>
<evidence type="ECO:0000256" key="9">
    <source>
        <dbReference type="ARBA" id="ARBA00031306"/>
    </source>
</evidence>
<dbReference type="PANTHER" id="PTHR30040:SF2">
    <property type="entry name" value="FAD:PROTEIN FMN TRANSFERASE"/>
    <property type="match status" value="1"/>
</dbReference>
<dbReference type="PIRSF" id="PIRSF006268">
    <property type="entry name" value="ApbE"/>
    <property type="match status" value="1"/>
</dbReference>
<evidence type="ECO:0000256" key="2">
    <source>
        <dbReference type="ARBA" id="ARBA00011955"/>
    </source>
</evidence>
<comment type="catalytic activity">
    <reaction evidence="10 11">
        <text>L-threonyl-[protein] + FAD = FMN-L-threonyl-[protein] + AMP + H(+)</text>
        <dbReference type="Rhea" id="RHEA:36847"/>
        <dbReference type="Rhea" id="RHEA-COMP:11060"/>
        <dbReference type="Rhea" id="RHEA-COMP:11061"/>
        <dbReference type="ChEBI" id="CHEBI:15378"/>
        <dbReference type="ChEBI" id="CHEBI:30013"/>
        <dbReference type="ChEBI" id="CHEBI:57692"/>
        <dbReference type="ChEBI" id="CHEBI:74257"/>
        <dbReference type="ChEBI" id="CHEBI:456215"/>
        <dbReference type="EC" id="2.7.1.180"/>
    </reaction>
</comment>
<evidence type="ECO:0000256" key="8">
    <source>
        <dbReference type="ARBA" id="ARBA00022842"/>
    </source>
</evidence>
<evidence type="ECO:0000256" key="3">
    <source>
        <dbReference type="ARBA" id="ARBA00016337"/>
    </source>
</evidence>
<evidence type="ECO:0000313" key="13">
    <source>
        <dbReference type="Proteomes" id="UP001597285"/>
    </source>
</evidence>
<evidence type="ECO:0000256" key="1">
    <source>
        <dbReference type="ARBA" id="ARBA00001946"/>
    </source>
</evidence>
<dbReference type="Proteomes" id="UP001597285">
    <property type="component" value="Unassembled WGS sequence"/>
</dbReference>
<dbReference type="SUPFAM" id="SSF143631">
    <property type="entry name" value="ApbE-like"/>
    <property type="match status" value="1"/>
</dbReference>
<name>A0ABW4NKY1_9LACT</name>
<keyword evidence="6 11" id="KW-0479">Metal-binding</keyword>
<dbReference type="Gene3D" id="3.10.520.10">
    <property type="entry name" value="ApbE-like domains"/>
    <property type="match status" value="1"/>
</dbReference>
<keyword evidence="4 11" id="KW-0285">Flavoprotein</keyword>
<gene>
    <name evidence="12" type="ORF">ACFSBK_04235</name>
</gene>
<evidence type="ECO:0000256" key="10">
    <source>
        <dbReference type="ARBA" id="ARBA00048540"/>
    </source>
</evidence>
<reference evidence="13" key="1">
    <citation type="journal article" date="2019" name="Int. J. Syst. Evol. Microbiol.">
        <title>The Global Catalogue of Microorganisms (GCM) 10K type strain sequencing project: providing services to taxonomists for standard genome sequencing and annotation.</title>
        <authorList>
            <consortium name="The Broad Institute Genomics Platform"/>
            <consortium name="The Broad Institute Genome Sequencing Center for Infectious Disease"/>
            <person name="Wu L."/>
            <person name="Ma J."/>
        </authorList>
    </citation>
    <scope>NUCLEOTIDE SEQUENCE [LARGE SCALE GENOMIC DNA]</scope>
    <source>
        <strain evidence="13">KCTC 42143</strain>
    </source>
</reference>
<proteinExistence type="inferred from homology"/>
<dbReference type="GO" id="GO:0016740">
    <property type="term" value="F:transferase activity"/>
    <property type="evidence" value="ECO:0007669"/>
    <property type="project" value="UniProtKB-KW"/>
</dbReference>
<dbReference type="InterPro" id="IPR024932">
    <property type="entry name" value="ApbE"/>
</dbReference>
<keyword evidence="13" id="KW-1185">Reference proteome</keyword>
<organism evidence="12 13">
    <name type="scientific">Carnobacterium antarcticum</name>
    <dbReference type="NCBI Taxonomy" id="2126436"/>
    <lineage>
        <taxon>Bacteria</taxon>
        <taxon>Bacillati</taxon>
        <taxon>Bacillota</taxon>
        <taxon>Bacilli</taxon>
        <taxon>Lactobacillales</taxon>
        <taxon>Carnobacteriaceae</taxon>
        <taxon>Carnobacterium</taxon>
    </lineage>
</organism>
<comment type="caution">
    <text evidence="12">The sequence shown here is derived from an EMBL/GenBank/DDBJ whole genome shotgun (WGS) entry which is preliminary data.</text>
</comment>
<accession>A0ABW4NKY1</accession>
<evidence type="ECO:0000256" key="6">
    <source>
        <dbReference type="ARBA" id="ARBA00022723"/>
    </source>
</evidence>
<comment type="similarity">
    <text evidence="11">Belongs to the ApbE family.</text>
</comment>
<keyword evidence="5 11" id="KW-0808">Transferase</keyword>
<keyword evidence="7 11" id="KW-0274">FAD</keyword>
<dbReference type="EMBL" id="JBHUFF010000008">
    <property type="protein sequence ID" value="MFD1799070.1"/>
    <property type="molecule type" value="Genomic_DNA"/>
</dbReference>
<dbReference type="EC" id="2.7.1.180" evidence="2 11"/>
<evidence type="ECO:0000313" key="12">
    <source>
        <dbReference type="EMBL" id="MFD1799070.1"/>
    </source>
</evidence>
<evidence type="ECO:0000256" key="5">
    <source>
        <dbReference type="ARBA" id="ARBA00022679"/>
    </source>
</evidence>
<evidence type="ECO:0000256" key="11">
    <source>
        <dbReference type="PIRNR" id="PIRNR006268"/>
    </source>
</evidence>
<dbReference type="Pfam" id="PF02424">
    <property type="entry name" value="ApbE"/>
    <property type="match status" value="1"/>
</dbReference>
<comment type="cofactor">
    <cofactor evidence="1">
        <name>Mg(2+)</name>
        <dbReference type="ChEBI" id="CHEBI:18420"/>
    </cofactor>
</comment>
<protein>
    <recommendedName>
        <fullName evidence="3 11">FAD:protein FMN transferase</fullName>
        <ecNumber evidence="2 11">2.7.1.180</ecNumber>
    </recommendedName>
    <alternativeName>
        <fullName evidence="9 11">Flavin transferase</fullName>
    </alternativeName>
</protein>
<dbReference type="RefSeq" id="WP_376821386.1">
    <property type="nucleotide sequence ID" value="NZ_JBHSQC010000015.1"/>
</dbReference>
<dbReference type="InterPro" id="IPR003374">
    <property type="entry name" value="ApbE-like_sf"/>
</dbReference>
<dbReference type="PANTHER" id="PTHR30040">
    <property type="entry name" value="THIAMINE BIOSYNTHESIS LIPOPROTEIN APBE"/>
    <property type="match status" value="1"/>
</dbReference>
<evidence type="ECO:0000256" key="4">
    <source>
        <dbReference type="ARBA" id="ARBA00022630"/>
    </source>
</evidence>